<proteinExistence type="predicted"/>
<dbReference type="Pfam" id="PF05960">
    <property type="entry name" value="DUF885"/>
    <property type="match status" value="1"/>
</dbReference>
<dbReference type="AlphaFoldDB" id="A0A3B0T5K4"/>
<evidence type="ECO:0000313" key="1">
    <source>
        <dbReference type="EMBL" id="VAW04114.1"/>
    </source>
</evidence>
<gene>
    <name evidence="1" type="ORF">MNBD_ACTINO02-276</name>
</gene>
<dbReference type="EMBL" id="UOEK01000278">
    <property type="protein sequence ID" value="VAW04114.1"/>
    <property type="molecule type" value="Genomic_DNA"/>
</dbReference>
<dbReference type="PANTHER" id="PTHR33361:SF2">
    <property type="entry name" value="DUF885 DOMAIN-CONTAINING PROTEIN"/>
    <property type="match status" value="1"/>
</dbReference>
<dbReference type="PANTHER" id="PTHR33361">
    <property type="entry name" value="GLR0591 PROTEIN"/>
    <property type="match status" value="1"/>
</dbReference>
<protein>
    <recommendedName>
        <fullName evidence="2">DUF885 domain-containing protein</fullName>
    </recommendedName>
</protein>
<accession>A0A3B0T5K4</accession>
<evidence type="ECO:0008006" key="2">
    <source>
        <dbReference type="Google" id="ProtNLM"/>
    </source>
</evidence>
<reference evidence="1" key="1">
    <citation type="submission" date="2018-06" db="EMBL/GenBank/DDBJ databases">
        <authorList>
            <person name="Zhirakovskaya E."/>
        </authorList>
    </citation>
    <scope>NUCLEOTIDE SEQUENCE</scope>
</reference>
<sequence length="244" mass="26765">SVVAASEAALAKAKAAMGEWFGRLPVADCLVKETPSGPLAFYFRPAADGSRPGTFFVNTSDPTGWGRFEIEALAYHEGIPGHHLQLAISGELVDVPEFRKHAHITAYAEGWGLYTERLADEMGLYSGTLERIGMLSMDSMRAGRLVVDTGMHALGWSRQQAIDFLAGNSPMDVQQITNEVDRYIAWPGQALAYMIGRLEIMRMRQEAEDAMGDSFDIKGFHDVVLTSGLMPLPTLDRLVSNWAS</sequence>
<organism evidence="1">
    <name type="scientific">hydrothermal vent metagenome</name>
    <dbReference type="NCBI Taxonomy" id="652676"/>
    <lineage>
        <taxon>unclassified sequences</taxon>
        <taxon>metagenomes</taxon>
        <taxon>ecological metagenomes</taxon>
    </lineage>
</organism>
<feature type="non-terminal residue" evidence="1">
    <location>
        <position position="1"/>
    </location>
</feature>
<dbReference type="InterPro" id="IPR010281">
    <property type="entry name" value="DUF885"/>
</dbReference>
<name>A0A3B0T5K4_9ZZZZ</name>